<sequence>MFGIGVAFDRQAVCSERRRANGGDTGKGGQDLTVGLGEQCPDFDVEGIDIGSQPPVSVQIAAEAQGALVGIGRRRQTSAPPMKPVLGGAGRQAPLGPGRVSLTV</sequence>
<gene>
    <name evidence="2" type="ORF">MPP7335_01348</name>
    <name evidence="3" type="ORF">MPP7335_05558</name>
</gene>
<protein>
    <submittedName>
        <fullName evidence="3">Uncharacterized protein</fullName>
    </submittedName>
</protein>
<evidence type="ECO:0000256" key="1">
    <source>
        <dbReference type="SAM" id="MobiDB-lite"/>
    </source>
</evidence>
<dbReference type="AlphaFoldDB" id="A0A375YRJ8"/>
<proteinExistence type="predicted"/>
<dbReference type="EMBL" id="UEGS01000001">
    <property type="protein sequence ID" value="SRX83775.1"/>
    <property type="molecule type" value="Genomic_DNA"/>
</dbReference>
<feature type="region of interest" description="Disordered" evidence="1">
    <location>
        <begin position="72"/>
        <end position="104"/>
    </location>
</feature>
<dbReference type="Proteomes" id="UP000252008">
    <property type="component" value="Unassembled WGS sequence"/>
</dbReference>
<keyword evidence="4" id="KW-1185">Reference proteome</keyword>
<accession>A0A375YRJ8</accession>
<dbReference type="EMBL" id="UEGS01000001">
    <property type="protein sequence ID" value="SRX79611.1"/>
    <property type="molecule type" value="Genomic_DNA"/>
</dbReference>
<reference evidence="3 4" key="1">
    <citation type="submission" date="2018-05" db="EMBL/GenBank/DDBJ databases">
        <authorList>
            <consortium name="IHU Genomes"/>
        </authorList>
    </citation>
    <scope>NUCLEOTIDE SEQUENCE [LARGE SCALE GENOMIC DNA]</scope>
    <source>
        <strain evidence="3 4">P7335</strain>
    </source>
</reference>
<evidence type="ECO:0000313" key="4">
    <source>
        <dbReference type="Proteomes" id="UP000252008"/>
    </source>
</evidence>
<name>A0A375YRJ8_MYCPF</name>
<organism evidence="3 4">
    <name type="scientific">Mycolicibacterium parafortuitum</name>
    <name type="common">Mycobacterium parafortuitum</name>
    <dbReference type="NCBI Taxonomy" id="39692"/>
    <lineage>
        <taxon>Bacteria</taxon>
        <taxon>Bacillati</taxon>
        <taxon>Actinomycetota</taxon>
        <taxon>Actinomycetes</taxon>
        <taxon>Mycobacteriales</taxon>
        <taxon>Mycobacteriaceae</taxon>
        <taxon>Mycolicibacterium</taxon>
    </lineage>
</organism>
<evidence type="ECO:0000313" key="2">
    <source>
        <dbReference type="EMBL" id="SRX79611.1"/>
    </source>
</evidence>
<evidence type="ECO:0000313" key="3">
    <source>
        <dbReference type="EMBL" id="SRX83775.1"/>
    </source>
</evidence>